<evidence type="ECO:0000313" key="4">
    <source>
        <dbReference type="Proteomes" id="UP000189681"/>
    </source>
</evidence>
<evidence type="ECO:0000313" key="3">
    <source>
        <dbReference type="EMBL" id="OOP55952.1"/>
    </source>
</evidence>
<name>A0A1V4AS51_9BACT</name>
<keyword evidence="1" id="KW-0812">Transmembrane</keyword>
<protein>
    <recommendedName>
        <fullName evidence="2">YdbS-like PH domain-containing protein</fullName>
    </recommendedName>
</protein>
<feature type="domain" description="YdbS-like PH" evidence="2">
    <location>
        <begin position="77"/>
        <end position="143"/>
    </location>
</feature>
<accession>A0A1V4AS51</accession>
<sequence length="167" mass="19059">MTSINTIEKNPVFNKNTETEFVQSFKPSVWQNWLVFVVSSFAIFLALAKFGVEAITGLSILSVSSLLILYHVLSVCTTTYVITHQGILFRKGPFSRKLHELPYGTINNILVIQGSMQRRFKIGNLTIGTNQASHVFKGIKNPHKTKELINKEKFLEHERRTLLRKIL</sequence>
<dbReference type="EMBL" id="AYTS01000107">
    <property type="protein sequence ID" value="OOP55952.1"/>
    <property type="molecule type" value="Genomic_DNA"/>
</dbReference>
<evidence type="ECO:0000259" key="2">
    <source>
        <dbReference type="Pfam" id="PF03703"/>
    </source>
</evidence>
<keyword evidence="1" id="KW-1133">Transmembrane helix</keyword>
<dbReference type="AlphaFoldDB" id="A0A1V4AS51"/>
<gene>
    <name evidence="3" type="ORF">AYP45_11765</name>
</gene>
<feature type="transmembrane region" description="Helical" evidence="1">
    <location>
        <begin position="58"/>
        <end position="82"/>
    </location>
</feature>
<feature type="transmembrane region" description="Helical" evidence="1">
    <location>
        <begin position="33"/>
        <end position="52"/>
    </location>
</feature>
<evidence type="ECO:0000256" key="1">
    <source>
        <dbReference type="SAM" id="Phobius"/>
    </source>
</evidence>
<comment type="caution">
    <text evidence="3">The sequence shown here is derived from an EMBL/GenBank/DDBJ whole genome shotgun (WGS) entry which is preliminary data.</text>
</comment>
<proteinExistence type="predicted"/>
<dbReference type="Proteomes" id="UP000189681">
    <property type="component" value="Unassembled WGS sequence"/>
</dbReference>
<dbReference type="Pfam" id="PF03703">
    <property type="entry name" value="bPH_2"/>
    <property type="match status" value="1"/>
</dbReference>
<keyword evidence="1" id="KW-0472">Membrane</keyword>
<organism evidence="3 4">
    <name type="scientific">Candidatus Brocadia carolinensis</name>
    <dbReference type="NCBI Taxonomy" id="1004156"/>
    <lineage>
        <taxon>Bacteria</taxon>
        <taxon>Pseudomonadati</taxon>
        <taxon>Planctomycetota</taxon>
        <taxon>Candidatus Brocadiia</taxon>
        <taxon>Candidatus Brocadiales</taxon>
        <taxon>Candidatus Brocadiaceae</taxon>
        <taxon>Candidatus Brocadia</taxon>
    </lineage>
</organism>
<reference evidence="3 4" key="1">
    <citation type="journal article" date="2017" name="Water Res.">
        <title>Discovery and metagenomic analysis of an anammox bacterial enrichment related to Candidatus "Brocadia caroliniensis" in a full-scale glycerol-fed nitritation-denitritation separate centrate treatment process.</title>
        <authorList>
            <person name="Park H."/>
            <person name="Brotto A.C."/>
            <person name="van Loosdrecht M.C."/>
            <person name="Chandran K."/>
        </authorList>
    </citation>
    <scope>NUCLEOTIDE SEQUENCE [LARGE SCALE GENOMIC DNA]</scope>
    <source>
        <strain evidence="3">26THWARD</strain>
    </source>
</reference>
<dbReference type="InterPro" id="IPR005182">
    <property type="entry name" value="YdbS-like_PH"/>
</dbReference>
<dbReference type="STRING" id="1004156.AYP45_11765"/>